<protein>
    <submittedName>
        <fullName evidence="1">Uncharacterized protein</fullName>
    </submittedName>
</protein>
<organism evidence="1 2">
    <name type="scientific">Nocardia cyriacigeorgica</name>
    <dbReference type="NCBI Taxonomy" id="135487"/>
    <lineage>
        <taxon>Bacteria</taxon>
        <taxon>Bacillati</taxon>
        <taxon>Actinomycetota</taxon>
        <taxon>Actinomycetes</taxon>
        <taxon>Mycobacteriales</taxon>
        <taxon>Nocardiaceae</taxon>
        <taxon>Nocardia</taxon>
    </lineage>
</organism>
<dbReference type="RefSeq" id="WP_163841955.1">
    <property type="nucleotide sequence ID" value="NZ_JAAGVB010000005.1"/>
</dbReference>
<gene>
    <name evidence="1" type="ORF">GV791_04235</name>
</gene>
<dbReference type="AlphaFoldDB" id="A0A6P1CGP6"/>
<accession>A0A6P1CGP6</accession>
<name>A0A6P1CGP6_9NOCA</name>
<evidence type="ECO:0000313" key="1">
    <source>
        <dbReference type="EMBL" id="NEW31769.1"/>
    </source>
</evidence>
<proteinExistence type="predicted"/>
<dbReference type="Proteomes" id="UP000471166">
    <property type="component" value="Unassembled WGS sequence"/>
</dbReference>
<comment type="caution">
    <text evidence="1">The sequence shown here is derived from an EMBL/GenBank/DDBJ whole genome shotgun (WGS) entry which is preliminary data.</text>
</comment>
<evidence type="ECO:0000313" key="2">
    <source>
        <dbReference type="Proteomes" id="UP000471166"/>
    </source>
</evidence>
<reference evidence="1 2" key="1">
    <citation type="submission" date="2020-01" db="EMBL/GenBank/DDBJ databases">
        <title>Genetics and antimicrobial susceptibilities of Nocardia species isolated from the soil; a comparison with species isolated from humans.</title>
        <authorList>
            <person name="Carrasco G."/>
            <person name="Monzon S."/>
            <person name="Sansegundo M."/>
            <person name="Garcia E."/>
            <person name="Garrido N."/>
            <person name="Medina M.J."/>
            <person name="Villalon P."/>
            <person name="Ramirez-Arocha A.C."/>
            <person name="Jimenez P."/>
            <person name="Cuesta I."/>
            <person name="Valdezate S."/>
        </authorList>
    </citation>
    <scope>NUCLEOTIDE SEQUENCE [LARGE SCALE GENOMIC DNA]</scope>
    <source>
        <strain evidence="1 2">CNM20110626</strain>
    </source>
</reference>
<dbReference type="EMBL" id="JAAGVB010000005">
    <property type="protein sequence ID" value="NEW31769.1"/>
    <property type="molecule type" value="Genomic_DNA"/>
</dbReference>
<sequence>MKIATWLEAIEAHPSIDATTYDIAGYIGLLDDAAQVYETGYLRSQIDRAIGTLVGCGFFRYEPDREELVFTLP</sequence>